<dbReference type="GO" id="GO:0016758">
    <property type="term" value="F:hexosyltransferase activity"/>
    <property type="evidence" value="ECO:0007669"/>
    <property type="project" value="TreeGrafter"/>
</dbReference>
<dbReference type="Pfam" id="PF00534">
    <property type="entry name" value="Glycos_transf_1"/>
    <property type="match status" value="1"/>
</dbReference>
<reference evidence="3 4" key="1">
    <citation type="submission" date="2012-06" db="EMBL/GenBank/DDBJ databases">
        <title>Complete genome of Terriglobus roseus DSM 18391.</title>
        <authorList>
            <consortium name="US DOE Joint Genome Institute (JGI-PGF)"/>
            <person name="Lucas S."/>
            <person name="Copeland A."/>
            <person name="Lapidus A."/>
            <person name="Glavina del Rio T."/>
            <person name="Dalin E."/>
            <person name="Tice H."/>
            <person name="Bruce D."/>
            <person name="Goodwin L."/>
            <person name="Pitluck S."/>
            <person name="Peters L."/>
            <person name="Mikhailova N."/>
            <person name="Munk A.C.C."/>
            <person name="Kyrpides N."/>
            <person name="Mavromatis K."/>
            <person name="Ivanova N."/>
            <person name="Brettin T."/>
            <person name="Detter J.C."/>
            <person name="Han C."/>
            <person name="Larimer F."/>
            <person name="Land M."/>
            <person name="Hauser L."/>
            <person name="Markowitz V."/>
            <person name="Cheng J.-F."/>
            <person name="Hugenholtz P."/>
            <person name="Woyke T."/>
            <person name="Wu D."/>
            <person name="Brambilla E."/>
            <person name="Klenk H.-P."/>
            <person name="Eisen J.A."/>
        </authorList>
    </citation>
    <scope>NUCLEOTIDE SEQUENCE [LARGE SCALE GENOMIC DNA]</scope>
    <source>
        <strain evidence="4">DSM 18391 / NRRL B-41598 / KBS 63</strain>
    </source>
</reference>
<sequence length="377" mass="39960">MKSFQLALSWCTTGAGGSGRVVQTLVDHLPEQGVQVNGAVLAPADVAQQTGGRFTAIAPVGTGGIRRLALTRRVVLDALTKQKPDIFASHFAMLALPSLDAVKRQPFVVHFHGPWADEARVQGSGAAKAMAMRTVERLVYSRADLVITLSLAFSKVLQESYGIAQERIRIVPGAADLQRFVPAATRAAVRAELGWPQDRKILITVRRLVPRMGLGNLLTAISRLRTKHPDMLLYMIGKGPLQPQLQAQIEALGLQDHAKLLGYVAEDDLVKMYGAADLNVVPTLALEGFGLVAAESLAAGTPALVTPVGGLPEVVGGLSDSLVLASTSAEDIARGLDAALSGDAPLPTTAACRAYAEQHFSANLMAERTAAVYRELV</sequence>
<dbReference type="Gene3D" id="3.40.50.2000">
    <property type="entry name" value="Glycogen Phosphorylase B"/>
    <property type="match status" value="2"/>
</dbReference>
<dbReference type="Proteomes" id="UP000006056">
    <property type="component" value="Chromosome"/>
</dbReference>
<dbReference type="EMBL" id="CP003379">
    <property type="protein sequence ID" value="AFL88026.1"/>
    <property type="molecule type" value="Genomic_DNA"/>
</dbReference>
<organism evidence="3 4">
    <name type="scientific">Terriglobus roseus (strain DSM 18391 / NRRL B-41598 / KBS 63)</name>
    <dbReference type="NCBI Taxonomy" id="926566"/>
    <lineage>
        <taxon>Bacteria</taxon>
        <taxon>Pseudomonadati</taxon>
        <taxon>Acidobacteriota</taxon>
        <taxon>Terriglobia</taxon>
        <taxon>Terriglobales</taxon>
        <taxon>Acidobacteriaceae</taxon>
        <taxon>Terriglobus</taxon>
    </lineage>
</organism>
<dbReference type="PANTHER" id="PTHR45947">
    <property type="entry name" value="SULFOQUINOVOSYL TRANSFERASE SQD2"/>
    <property type="match status" value="1"/>
</dbReference>
<name>I3ZFK8_TERRK</name>
<dbReference type="InterPro" id="IPR028098">
    <property type="entry name" value="Glyco_trans_4-like_N"/>
</dbReference>
<evidence type="ECO:0000313" key="4">
    <source>
        <dbReference type="Proteomes" id="UP000006056"/>
    </source>
</evidence>
<keyword evidence="4" id="KW-1185">Reference proteome</keyword>
<dbReference type="RefSeq" id="WP_014785595.1">
    <property type="nucleotide sequence ID" value="NC_018014.1"/>
</dbReference>
<dbReference type="OrthoDB" id="9787617at2"/>
<dbReference type="Pfam" id="PF13439">
    <property type="entry name" value="Glyco_transf_4"/>
    <property type="match status" value="1"/>
</dbReference>
<dbReference type="HOGENOM" id="CLU_009583_2_5_0"/>
<dbReference type="InterPro" id="IPR050194">
    <property type="entry name" value="Glycosyltransferase_grp1"/>
</dbReference>
<feature type="domain" description="Glycosyl transferase family 1" evidence="1">
    <location>
        <begin position="188"/>
        <end position="358"/>
    </location>
</feature>
<dbReference type="KEGG" id="trs:Terro_1724"/>
<dbReference type="AlphaFoldDB" id="I3ZFK8"/>
<evidence type="ECO:0000313" key="3">
    <source>
        <dbReference type="EMBL" id="AFL88026.1"/>
    </source>
</evidence>
<dbReference type="PATRIC" id="fig|926566.3.peg.1704"/>
<keyword evidence="3" id="KW-0808">Transferase</keyword>
<dbReference type="eggNOG" id="COG0438">
    <property type="taxonomic scope" value="Bacteria"/>
</dbReference>
<dbReference type="PANTHER" id="PTHR45947:SF3">
    <property type="entry name" value="SULFOQUINOVOSYL TRANSFERASE SQD2"/>
    <property type="match status" value="1"/>
</dbReference>
<feature type="domain" description="Glycosyltransferase subfamily 4-like N-terminal" evidence="2">
    <location>
        <begin position="16"/>
        <end position="179"/>
    </location>
</feature>
<dbReference type="CDD" id="cd03801">
    <property type="entry name" value="GT4_PimA-like"/>
    <property type="match status" value="1"/>
</dbReference>
<evidence type="ECO:0000259" key="1">
    <source>
        <dbReference type="Pfam" id="PF00534"/>
    </source>
</evidence>
<gene>
    <name evidence="3" type="ordered locus">Terro_1724</name>
</gene>
<dbReference type="STRING" id="926566.Terro_1724"/>
<evidence type="ECO:0000259" key="2">
    <source>
        <dbReference type="Pfam" id="PF13439"/>
    </source>
</evidence>
<proteinExistence type="predicted"/>
<protein>
    <submittedName>
        <fullName evidence="3">Glycosyltransferase</fullName>
    </submittedName>
</protein>
<dbReference type="InterPro" id="IPR001296">
    <property type="entry name" value="Glyco_trans_1"/>
</dbReference>
<accession>I3ZFK8</accession>
<dbReference type="SUPFAM" id="SSF53756">
    <property type="entry name" value="UDP-Glycosyltransferase/glycogen phosphorylase"/>
    <property type="match status" value="1"/>
</dbReference>